<dbReference type="Proteomes" id="UP000187550">
    <property type="component" value="Unassembled WGS sequence"/>
</dbReference>
<dbReference type="Gene3D" id="2.40.50.1020">
    <property type="entry name" value="LytTr DNA-binding domain"/>
    <property type="match status" value="1"/>
</dbReference>
<gene>
    <name evidence="3" type="ORF">SAMN05428946_1060</name>
</gene>
<dbReference type="GO" id="GO:0005524">
    <property type="term" value="F:ATP binding"/>
    <property type="evidence" value="ECO:0007669"/>
    <property type="project" value="InterPro"/>
</dbReference>
<dbReference type="PIRSF" id="PIRSF036612">
    <property type="entry name" value="ABC_ATP_LytTR"/>
    <property type="match status" value="1"/>
</dbReference>
<name>A0A1U7PNB1_9BACI</name>
<dbReference type="InterPro" id="IPR007492">
    <property type="entry name" value="LytTR_DNA-bd_dom"/>
</dbReference>
<dbReference type="Pfam" id="PF04397">
    <property type="entry name" value="LytTR"/>
    <property type="match status" value="1"/>
</dbReference>
<dbReference type="InterPro" id="IPR027417">
    <property type="entry name" value="P-loop_NTPase"/>
</dbReference>
<dbReference type="PROSITE" id="PS50893">
    <property type="entry name" value="ABC_TRANSPORTER_2"/>
    <property type="match status" value="1"/>
</dbReference>
<dbReference type="Pfam" id="PF00005">
    <property type="entry name" value="ABC_tran"/>
    <property type="match status" value="1"/>
</dbReference>
<dbReference type="Gene3D" id="3.40.50.300">
    <property type="entry name" value="P-loop containing nucleotide triphosphate hydrolases"/>
    <property type="match status" value="1"/>
</dbReference>
<dbReference type="PROSITE" id="PS50930">
    <property type="entry name" value="HTH_LYTTR"/>
    <property type="match status" value="1"/>
</dbReference>
<dbReference type="PANTHER" id="PTHR43038">
    <property type="entry name" value="ATP-BINDING CASSETTE, SUB-FAMILY H, MEMBER 1"/>
    <property type="match status" value="1"/>
</dbReference>
<dbReference type="SUPFAM" id="SSF52540">
    <property type="entry name" value="P-loop containing nucleoside triphosphate hydrolases"/>
    <property type="match status" value="1"/>
</dbReference>
<keyword evidence="4" id="KW-1185">Reference proteome</keyword>
<dbReference type="EMBL" id="FTPL01000001">
    <property type="protein sequence ID" value="SIT74235.1"/>
    <property type="molecule type" value="Genomic_DNA"/>
</dbReference>
<dbReference type="SMART" id="SM00850">
    <property type="entry name" value="LytTR"/>
    <property type="match status" value="1"/>
</dbReference>
<proteinExistence type="predicted"/>
<organism evidence="3 4">
    <name type="scientific">Edaphobacillus lindanitolerans</name>
    <dbReference type="NCBI Taxonomy" id="550447"/>
    <lineage>
        <taxon>Bacteria</taxon>
        <taxon>Bacillati</taxon>
        <taxon>Bacillota</taxon>
        <taxon>Bacilli</taxon>
        <taxon>Bacillales</taxon>
        <taxon>Bacillaceae</taxon>
        <taxon>Edaphobacillus</taxon>
    </lineage>
</organism>
<feature type="domain" description="HTH LytTR-type" evidence="2">
    <location>
        <begin position="268"/>
        <end position="374"/>
    </location>
</feature>
<dbReference type="RefSeq" id="WP_076757278.1">
    <property type="nucleotide sequence ID" value="NZ_FTPL01000001.1"/>
</dbReference>
<dbReference type="AlphaFoldDB" id="A0A1U7PNB1"/>
<dbReference type="GO" id="GO:0016887">
    <property type="term" value="F:ATP hydrolysis activity"/>
    <property type="evidence" value="ECO:0007669"/>
    <property type="project" value="InterPro"/>
</dbReference>
<feature type="domain" description="ABC transporter" evidence="1">
    <location>
        <begin position="4"/>
        <end position="228"/>
    </location>
</feature>
<evidence type="ECO:0000259" key="2">
    <source>
        <dbReference type="PROSITE" id="PS50930"/>
    </source>
</evidence>
<evidence type="ECO:0000259" key="1">
    <source>
        <dbReference type="PROSITE" id="PS50893"/>
    </source>
</evidence>
<dbReference type="InterPro" id="IPR003439">
    <property type="entry name" value="ABC_transporter-like_ATP-bd"/>
</dbReference>
<dbReference type="GO" id="GO:0003677">
    <property type="term" value="F:DNA binding"/>
    <property type="evidence" value="ECO:0007669"/>
    <property type="project" value="InterPro"/>
</dbReference>
<dbReference type="OrthoDB" id="9809318at2"/>
<evidence type="ECO:0000313" key="4">
    <source>
        <dbReference type="Proteomes" id="UP000187550"/>
    </source>
</evidence>
<accession>A0A1U7PNB1</accession>
<evidence type="ECO:0000313" key="3">
    <source>
        <dbReference type="EMBL" id="SIT74235.1"/>
    </source>
</evidence>
<protein>
    <submittedName>
        <fullName evidence="3">Transcriptional regulator, LytTR family</fullName>
    </submittedName>
</protein>
<dbReference type="InterPro" id="IPR012046">
    <property type="entry name" value="LytTR_ABC"/>
</dbReference>
<dbReference type="PANTHER" id="PTHR43038:SF3">
    <property type="entry name" value="ABC TRANSPORTER G FAMILY MEMBER 20 ISOFORM X1"/>
    <property type="match status" value="1"/>
</dbReference>
<dbReference type="STRING" id="550447.SAMN05428946_1060"/>
<reference evidence="4" key="1">
    <citation type="submission" date="2017-01" db="EMBL/GenBank/DDBJ databases">
        <authorList>
            <person name="Varghese N."/>
            <person name="Submissions S."/>
        </authorList>
    </citation>
    <scope>NUCLEOTIDE SEQUENCE [LARGE SCALE GENOMIC DNA]</scope>
    <source>
        <strain evidence="4">MNA4</strain>
    </source>
</reference>
<sequence length="374" mass="40652">MAVLEFRQVEKSAGNAIVFPRFDLAVAAGKITAVQCDHETGRQLIGMAAGAEPVLHGEVRFSGEPAAGRARDLAGRIGVFLLDDSLYERLTPTEYLLLFRSLYGQGVSPDGLLAKVGLADKARTRIRKLTHSEKRRLQLARTIVHGPALLLLEEPEQNLDIESRIILQRVLEEFTAAGGAVLLTTSNLENALAMSPTVYRLNRDGLKPIELAAEEATGGAQPAEAGGNGEPAIEATVEEVPPAPAPDAADTPDAAAEPSSFQIRFDKVPAKVNDKLILFDPTEIVFVESTDGVSMLHVNGEMFPCAITLGDLEKRLVPFGFFRCHRSYLVNLQRVREVITWTRNSYSLILEDPNKSSVPLSKGKYAELKAFLGI</sequence>